<comment type="caution">
    <text evidence="1">The sequence shown here is derived from an EMBL/GenBank/DDBJ whole genome shotgun (WGS) entry which is preliminary data.</text>
</comment>
<dbReference type="EMBL" id="RJJD01000013">
    <property type="protein sequence ID" value="RNI24119.1"/>
    <property type="molecule type" value="Genomic_DNA"/>
</dbReference>
<dbReference type="AlphaFoldDB" id="A0A3M9MEY4"/>
<keyword evidence="2" id="KW-1185">Reference proteome</keyword>
<sequence>MVQDEDAKKYHQNTLNYKAKALASGIQRLIHKTADWIFPYHLKLGDAPEGLKRKLVDKCAV</sequence>
<dbReference type="Proteomes" id="UP000272117">
    <property type="component" value="Unassembled WGS sequence"/>
</dbReference>
<evidence type="ECO:0000313" key="2">
    <source>
        <dbReference type="Proteomes" id="UP000272117"/>
    </source>
</evidence>
<name>A0A3M9MEY4_9BACT</name>
<gene>
    <name evidence="1" type="ORF">EFB08_17240</name>
</gene>
<evidence type="ECO:0000313" key="1">
    <source>
        <dbReference type="EMBL" id="RNI24119.1"/>
    </source>
</evidence>
<reference evidence="1 2" key="1">
    <citation type="submission" date="2018-11" db="EMBL/GenBank/DDBJ databases">
        <title>Rufibacter latericius sp. nov., isolated from water in Baiyang Lake.</title>
        <authorList>
            <person name="Yang Y."/>
        </authorList>
    </citation>
    <scope>NUCLEOTIDE SEQUENCE [LARGE SCALE GENOMIC DNA]</scope>
    <source>
        <strain evidence="1 2">R-22-1c-1</strain>
    </source>
</reference>
<protein>
    <submittedName>
        <fullName evidence="1">Uncharacterized protein</fullName>
    </submittedName>
</protein>
<accession>A0A3M9MEY4</accession>
<organism evidence="1 2">
    <name type="scientific">Rufibacter latericius</name>
    <dbReference type="NCBI Taxonomy" id="2487040"/>
    <lineage>
        <taxon>Bacteria</taxon>
        <taxon>Pseudomonadati</taxon>
        <taxon>Bacteroidota</taxon>
        <taxon>Cytophagia</taxon>
        <taxon>Cytophagales</taxon>
        <taxon>Hymenobacteraceae</taxon>
        <taxon>Rufibacter</taxon>
    </lineage>
</organism>
<proteinExistence type="predicted"/>